<dbReference type="Gene3D" id="3.30.1450.10">
    <property type="match status" value="1"/>
</dbReference>
<dbReference type="Proteomes" id="UP000029443">
    <property type="component" value="Unassembled WGS sequence"/>
</dbReference>
<dbReference type="RefSeq" id="WP_084573485.1">
    <property type="nucleotide sequence ID" value="NZ_ARXU01000008.1"/>
</dbReference>
<dbReference type="Pfam" id="PF04355">
    <property type="entry name" value="BamE"/>
    <property type="match status" value="1"/>
</dbReference>
<name>A0ABR4WBF2_9GAMM</name>
<sequence length="165" mass="18472">MPRILAVLSLTALLATTGCSSLRFPGVYRIDIPQGNFVTEEMLGELQPGMSPEQVRYVLGAPTLVDPFTPDKWFYLMTYRPGKGDNVSQQIVLHFENGSYSRHEGEVIEDFRKKTSSQQDRELQRKLDQRKQEETTPEPAPATQQSAPDPETLPQEPTDPGQPAA</sequence>
<keyword evidence="1 4" id="KW-0732">Signal</keyword>
<reference evidence="7 8" key="1">
    <citation type="submission" date="2012-09" db="EMBL/GenBank/DDBJ databases">
        <title>Genome Sequence of alkane-degrading Bacterium Alcanivorax jadensis T9.</title>
        <authorList>
            <person name="Lai Q."/>
            <person name="Shao Z."/>
        </authorList>
    </citation>
    <scope>NUCLEOTIDE SEQUENCE [LARGE SCALE GENOMIC DNA]</scope>
    <source>
        <strain evidence="7 8">T9</strain>
    </source>
</reference>
<keyword evidence="4" id="KW-0564">Palmitate</keyword>
<keyword evidence="2 4" id="KW-0472">Membrane</keyword>
<evidence type="ECO:0000313" key="7">
    <source>
        <dbReference type="EMBL" id="KGD60750.1"/>
    </source>
</evidence>
<evidence type="ECO:0000256" key="2">
    <source>
        <dbReference type="ARBA" id="ARBA00023136"/>
    </source>
</evidence>
<dbReference type="PANTHER" id="PTHR37482">
    <property type="entry name" value="OUTER MEMBRANE PROTEIN ASSEMBLY FACTOR BAME"/>
    <property type="match status" value="1"/>
</dbReference>
<accession>A0ABR4WBF2</accession>
<evidence type="ECO:0000259" key="6">
    <source>
        <dbReference type="Pfam" id="PF04355"/>
    </source>
</evidence>
<dbReference type="InterPro" id="IPR007450">
    <property type="entry name" value="BamE_dom"/>
</dbReference>
<comment type="subcellular location">
    <subcellularLocation>
        <location evidence="4">Cell outer membrane</location>
        <topology evidence="4">Lipid-anchor</topology>
    </subcellularLocation>
</comment>
<feature type="compositionally biased region" description="Basic and acidic residues" evidence="5">
    <location>
        <begin position="113"/>
        <end position="134"/>
    </location>
</feature>
<keyword evidence="4 7" id="KW-0449">Lipoprotein</keyword>
<evidence type="ECO:0000256" key="3">
    <source>
        <dbReference type="ARBA" id="ARBA00023237"/>
    </source>
</evidence>
<feature type="region of interest" description="Disordered" evidence="5">
    <location>
        <begin position="113"/>
        <end position="165"/>
    </location>
</feature>
<evidence type="ECO:0000256" key="5">
    <source>
        <dbReference type="SAM" id="MobiDB-lite"/>
    </source>
</evidence>
<dbReference type="HAMAP" id="MF_00925">
    <property type="entry name" value="OM_assembly_BamE"/>
    <property type="match status" value="1"/>
</dbReference>
<comment type="caution">
    <text evidence="7">The sequence shown here is derived from an EMBL/GenBank/DDBJ whole genome shotgun (WGS) entry which is preliminary data.</text>
</comment>
<dbReference type="InterPro" id="IPR037873">
    <property type="entry name" value="BamE-like"/>
</dbReference>
<dbReference type="PANTHER" id="PTHR37482:SF1">
    <property type="entry name" value="OUTER MEMBRANE PROTEIN ASSEMBLY FACTOR BAME"/>
    <property type="match status" value="1"/>
</dbReference>
<protein>
    <recommendedName>
        <fullName evidence="4">Outer membrane protein assembly factor BamE</fullName>
    </recommendedName>
</protein>
<feature type="domain" description="Outer membrane protein assembly factor BamE" evidence="6">
    <location>
        <begin position="35"/>
        <end position="104"/>
    </location>
</feature>
<evidence type="ECO:0000256" key="4">
    <source>
        <dbReference type="HAMAP-Rule" id="MF_00925"/>
    </source>
</evidence>
<keyword evidence="8" id="KW-1185">Reference proteome</keyword>
<dbReference type="PROSITE" id="PS51257">
    <property type="entry name" value="PROKAR_LIPOPROTEIN"/>
    <property type="match status" value="1"/>
</dbReference>
<keyword evidence="3 4" id="KW-0998">Cell outer membrane</keyword>
<comment type="similarity">
    <text evidence="4">Belongs to the BamE family.</text>
</comment>
<evidence type="ECO:0000256" key="1">
    <source>
        <dbReference type="ARBA" id="ARBA00022729"/>
    </source>
</evidence>
<dbReference type="EMBL" id="ARXU01000008">
    <property type="protein sequence ID" value="KGD60750.1"/>
    <property type="molecule type" value="Genomic_DNA"/>
</dbReference>
<comment type="function">
    <text evidence="4">Part of the outer membrane protein assembly complex, which is involved in assembly and insertion of beta-barrel proteins into the outer membrane.</text>
</comment>
<organism evidence="7 8">
    <name type="scientific">Alcanivorax jadensis T9</name>
    <dbReference type="NCBI Taxonomy" id="1177181"/>
    <lineage>
        <taxon>Bacteria</taxon>
        <taxon>Pseudomonadati</taxon>
        <taxon>Pseudomonadota</taxon>
        <taxon>Gammaproteobacteria</taxon>
        <taxon>Oceanospirillales</taxon>
        <taxon>Alcanivoracaceae</taxon>
        <taxon>Alcanivorax</taxon>
    </lineage>
</organism>
<evidence type="ECO:0000313" key="8">
    <source>
        <dbReference type="Proteomes" id="UP000029443"/>
    </source>
</evidence>
<gene>
    <name evidence="4" type="primary">bamE</name>
    <name evidence="7" type="ORF">T9A_02227</name>
</gene>
<comment type="subunit">
    <text evidence="4">Part of the Bam complex.</text>
</comment>
<dbReference type="InterPro" id="IPR026592">
    <property type="entry name" value="BamE"/>
</dbReference>
<proteinExistence type="inferred from homology"/>